<gene>
    <name evidence="2" type="ORF">CEXT_339061</name>
</gene>
<proteinExistence type="predicted"/>
<sequence length="114" mass="13066">MAKSLSKSTLTDSVKKWPFKAKERKEQHSSLIPNAKKRKSHGSHICRGLLPSIKESALYDYCWRSHRYDSQSIQAVWSLSVLHDDQHGCMAAFVFLERRHLLEGDALSSEQHST</sequence>
<reference evidence="2 3" key="1">
    <citation type="submission" date="2021-06" db="EMBL/GenBank/DDBJ databases">
        <title>Caerostris extrusa draft genome.</title>
        <authorList>
            <person name="Kono N."/>
            <person name="Arakawa K."/>
        </authorList>
    </citation>
    <scope>NUCLEOTIDE SEQUENCE [LARGE SCALE GENOMIC DNA]</scope>
</reference>
<feature type="region of interest" description="Disordered" evidence="1">
    <location>
        <begin position="1"/>
        <end position="42"/>
    </location>
</feature>
<dbReference type="EMBL" id="BPLR01014320">
    <property type="protein sequence ID" value="GIY68063.1"/>
    <property type="molecule type" value="Genomic_DNA"/>
</dbReference>
<evidence type="ECO:0000313" key="2">
    <source>
        <dbReference type="EMBL" id="GIY68063.1"/>
    </source>
</evidence>
<dbReference type="Proteomes" id="UP001054945">
    <property type="component" value="Unassembled WGS sequence"/>
</dbReference>
<accession>A0AAV4VDA0</accession>
<name>A0AAV4VDA0_CAEEX</name>
<dbReference type="AlphaFoldDB" id="A0AAV4VDA0"/>
<evidence type="ECO:0000256" key="1">
    <source>
        <dbReference type="SAM" id="MobiDB-lite"/>
    </source>
</evidence>
<protein>
    <submittedName>
        <fullName evidence="2">Uncharacterized protein</fullName>
    </submittedName>
</protein>
<comment type="caution">
    <text evidence="2">The sequence shown here is derived from an EMBL/GenBank/DDBJ whole genome shotgun (WGS) entry which is preliminary data.</text>
</comment>
<keyword evidence="3" id="KW-1185">Reference proteome</keyword>
<feature type="compositionally biased region" description="Polar residues" evidence="1">
    <location>
        <begin position="1"/>
        <end position="12"/>
    </location>
</feature>
<organism evidence="2 3">
    <name type="scientific">Caerostris extrusa</name>
    <name type="common">Bark spider</name>
    <name type="synonym">Caerostris bankana</name>
    <dbReference type="NCBI Taxonomy" id="172846"/>
    <lineage>
        <taxon>Eukaryota</taxon>
        <taxon>Metazoa</taxon>
        <taxon>Ecdysozoa</taxon>
        <taxon>Arthropoda</taxon>
        <taxon>Chelicerata</taxon>
        <taxon>Arachnida</taxon>
        <taxon>Araneae</taxon>
        <taxon>Araneomorphae</taxon>
        <taxon>Entelegynae</taxon>
        <taxon>Araneoidea</taxon>
        <taxon>Araneidae</taxon>
        <taxon>Caerostris</taxon>
    </lineage>
</organism>
<evidence type="ECO:0000313" key="3">
    <source>
        <dbReference type="Proteomes" id="UP001054945"/>
    </source>
</evidence>